<dbReference type="EC" id="1.2.1.38" evidence="7"/>
<dbReference type="InterPro" id="IPR058924">
    <property type="entry name" value="AGPR_dimerisation_dom"/>
</dbReference>
<dbReference type="SUPFAM" id="SSF55347">
    <property type="entry name" value="Glyceraldehyde-3-phosphate dehydrogenase-like, C-terminal domain"/>
    <property type="match status" value="1"/>
</dbReference>
<sequence length="358" mass="39833">MRMALLGATGYGGIETLRILQGRTDVEQLIVGSDRYAAQAIEQVLPQFRGSSIGQVQFTKMATLDDFPMVDVALLAMPHGEAPKYVDRLLDRGIRVIDFSGDYRLPYDTYELWYQAPERAHYVPGVYGLPELYRDHIRNAELIANPGCYATAAELACIPLMEQQVIDPSRMIIDAKSGVSGAGRSPKLDSHFVEVDGSFRAYKVGQHQHTPEIERILQDAMVRGSTNLENALATHDHSSVRVLLTTQLLPIKRGIYLTAYAQLTGTMTTEEVTHMYKKRYETEPFIKVLQPGYMPEIRHVVGTNECHIGIHVDDRTQTVMIVATIDNLVKGAAGQALQNANLMLGIKETTGLEQTAWC</sequence>
<evidence type="ECO:0000256" key="5">
    <source>
        <dbReference type="ARBA" id="ARBA00023002"/>
    </source>
</evidence>
<evidence type="ECO:0000256" key="6">
    <source>
        <dbReference type="ARBA" id="ARBA00050557"/>
    </source>
</evidence>
<evidence type="ECO:0000259" key="9">
    <source>
        <dbReference type="SMART" id="SM00859"/>
    </source>
</evidence>
<gene>
    <name evidence="7 10" type="primary">argC</name>
    <name evidence="10" type="ORF">MM817_00986</name>
</gene>
<dbReference type="GO" id="GO:0070401">
    <property type="term" value="F:NADP+ binding"/>
    <property type="evidence" value="ECO:0007669"/>
    <property type="project" value="InterPro"/>
</dbReference>
<dbReference type="SUPFAM" id="SSF51735">
    <property type="entry name" value="NAD(P)-binding Rossmann-fold domains"/>
    <property type="match status" value="1"/>
</dbReference>
<dbReference type="CDD" id="cd17895">
    <property type="entry name" value="AGPR_1_N"/>
    <property type="match status" value="1"/>
</dbReference>
<dbReference type="PANTHER" id="PTHR32338">
    <property type="entry name" value="N-ACETYL-GAMMA-GLUTAMYL-PHOSPHATE REDUCTASE, CHLOROPLASTIC-RELATED-RELATED"/>
    <property type="match status" value="1"/>
</dbReference>
<comment type="pathway">
    <text evidence="1 7">Amino-acid biosynthesis; L-arginine biosynthesis; N(2)-acetyl-L-ornithine from L-glutamate: step 3/4.</text>
</comment>
<dbReference type="PROSITE" id="PS01224">
    <property type="entry name" value="ARGC"/>
    <property type="match status" value="1"/>
</dbReference>
<keyword evidence="7" id="KW-0963">Cytoplasm</keyword>
<dbReference type="Proteomes" id="UP001139263">
    <property type="component" value="Unassembled WGS sequence"/>
</dbReference>
<dbReference type="HAMAP" id="MF_00150">
    <property type="entry name" value="ArgC_type1"/>
    <property type="match status" value="1"/>
</dbReference>
<dbReference type="GO" id="GO:0051287">
    <property type="term" value="F:NAD binding"/>
    <property type="evidence" value="ECO:0007669"/>
    <property type="project" value="InterPro"/>
</dbReference>
<dbReference type="InterPro" id="IPR036291">
    <property type="entry name" value="NAD(P)-bd_dom_sf"/>
</dbReference>
<accession>A0A9X1V7P5</accession>
<dbReference type="InterPro" id="IPR000534">
    <property type="entry name" value="Semialdehyde_DH_NAD-bd"/>
</dbReference>
<evidence type="ECO:0000256" key="3">
    <source>
        <dbReference type="ARBA" id="ARBA00022605"/>
    </source>
</evidence>
<comment type="function">
    <text evidence="7">Catalyzes the NADPH-dependent reduction of N-acetyl-5-glutamyl phosphate to yield N-acetyl-L-glutamate 5-semialdehyde.</text>
</comment>
<dbReference type="GO" id="GO:0003942">
    <property type="term" value="F:N-acetyl-gamma-glutamyl-phosphate reductase activity"/>
    <property type="evidence" value="ECO:0007669"/>
    <property type="project" value="UniProtKB-UniRule"/>
</dbReference>
<evidence type="ECO:0000256" key="2">
    <source>
        <dbReference type="ARBA" id="ARBA00022571"/>
    </source>
</evidence>
<dbReference type="InterPro" id="IPR000706">
    <property type="entry name" value="AGPR_type-1"/>
</dbReference>
<dbReference type="Gene3D" id="3.40.50.720">
    <property type="entry name" value="NAD(P)-binding Rossmann-like Domain"/>
    <property type="match status" value="1"/>
</dbReference>
<evidence type="ECO:0000256" key="8">
    <source>
        <dbReference type="PROSITE-ProRule" id="PRU10010"/>
    </source>
</evidence>
<dbReference type="FunFam" id="3.30.360.10:FF:000014">
    <property type="entry name" value="N-acetyl-gamma-glutamyl-phosphate reductase"/>
    <property type="match status" value="1"/>
</dbReference>
<protein>
    <recommendedName>
        <fullName evidence="7">N-acetyl-gamma-glutamyl-phosphate reductase</fullName>
        <shortName evidence="7">AGPR</shortName>
        <ecNumber evidence="7">1.2.1.38</ecNumber>
    </recommendedName>
    <alternativeName>
        <fullName evidence="7">N-acetyl-glutamate semialdehyde dehydrogenase</fullName>
        <shortName evidence="7">NAGSA dehydrogenase</shortName>
    </alternativeName>
</protein>
<dbReference type="AlphaFoldDB" id="A0A9X1V7P5"/>
<evidence type="ECO:0000256" key="4">
    <source>
        <dbReference type="ARBA" id="ARBA00022857"/>
    </source>
</evidence>
<dbReference type="NCBIfam" id="TIGR01850">
    <property type="entry name" value="argC"/>
    <property type="match status" value="1"/>
</dbReference>
<keyword evidence="5 7" id="KW-0560">Oxidoreductase</keyword>
<keyword evidence="2 7" id="KW-0055">Arginine biosynthesis</keyword>
<comment type="caution">
    <text evidence="10">The sequence shown here is derived from an EMBL/GenBank/DDBJ whole genome shotgun (WGS) entry which is preliminary data.</text>
</comment>
<dbReference type="EMBL" id="JALBUF010000002">
    <property type="protein sequence ID" value="MCI0182717.1"/>
    <property type="molecule type" value="Genomic_DNA"/>
</dbReference>
<evidence type="ECO:0000256" key="1">
    <source>
        <dbReference type="ARBA" id="ARBA00004862"/>
    </source>
</evidence>
<dbReference type="SMART" id="SM00859">
    <property type="entry name" value="Semialdhyde_dh"/>
    <property type="match status" value="1"/>
</dbReference>
<keyword evidence="11" id="KW-1185">Reference proteome</keyword>
<dbReference type="InterPro" id="IPR023013">
    <property type="entry name" value="AGPR_AS"/>
</dbReference>
<comment type="catalytic activity">
    <reaction evidence="6 7">
        <text>N-acetyl-L-glutamate 5-semialdehyde + phosphate + NADP(+) = N-acetyl-L-glutamyl 5-phosphate + NADPH + H(+)</text>
        <dbReference type="Rhea" id="RHEA:21588"/>
        <dbReference type="ChEBI" id="CHEBI:15378"/>
        <dbReference type="ChEBI" id="CHEBI:29123"/>
        <dbReference type="ChEBI" id="CHEBI:43474"/>
        <dbReference type="ChEBI" id="CHEBI:57783"/>
        <dbReference type="ChEBI" id="CHEBI:57936"/>
        <dbReference type="ChEBI" id="CHEBI:58349"/>
        <dbReference type="EC" id="1.2.1.38"/>
    </reaction>
</comment>
<evidence type="ECO:0000313" key="10">
    <source>
        <dbReference type="EMBL" id="MCI0182717.1"/>
    </source>
</evidence>
<dbReference type="GO" id="GO:0005737">
    <property type="term" value="C:cytoplasm"/>
    <property type="evidence" value="ECO:0007669"/>
    <property type="project" value="UniProtKB-SubCell"/>
</dbReference>
<dbReference type="Pfam" id="PF22698">
    <property type="entry name" value="Semialdhyde_dhC_1"/>
    <property type="match status" value="1"/>
</dbReference>
<feature type="active site" evidence="7 8">
    <location>
        <position position="148"/>
    </location>
</feature>
<keyword evidence="4 7" id="KW-0521">NADP</keyword>
<dbReference type="PANTHER" id="PTHR32338:SF10">
    <property type="entry name" value="N-ACETYL-GAMMA-GLUTAMYL-PHOSPHATE REDUCTASE, CHLOROPLASTIC-RELATED"/>
    <property type="match status" value="1"/>
</dbReference>
<comment type="subcellular location">
    <subcellularLocation>
        <location evidence="7">Cytoplasm</location>
    </subcellularLocation>
</comment>
<feature type="domain" description="Semialdehyde dehydrogenase NAD-binding" evidence="9">
    <location>
        <begin position="2"/>
        <end position="140"/>
    </location>
</feature>
<dbReference type="GO" id="GO:0006526">
    <property type="term" value="P:L-arginine biosynthetic process"/>
    <property type="evidence" value="ECO:0007669"/>
    <property type="project" value="UniProtKB-UniRule"/>
</dbReference>
<keyword evidence="3 7" id="KW-0028">Amino-acid biosynthesis</keyword>
<name>A0A9X1V7P5_9BACL</name>
<dbReference type="CDD" id="cd23934">
    <property type="entry name" value="AGPR_1_C"/>
    <property type="match status" value="1"/>
</dbReference>
<organism evidence="10 11">
    <name type="scientific">Sulfoacidibacillus ferrooxidans</name>
    <dbReference type="NCBI Taxonomy" id="2005001"/>
    <lineage>
        <taxon>Bacteria</taxon>
        <taxon>Bacillati</taxon>
        <taxon>Bacillota</taxon>
        <taxon>Bacilli</taxon>
        <taxon>Bacillales</taxon>
        <taxon>Alicyclobacillaceae</taxon>
        <taxon>Sulfoacidibacillus</taxon>
    </lineage>
</organism>
<reference evidence="10" key="1">
    <citation type="submission" date="2022-03" db="EMBL/GenBank/DDBJ databases">
        <title>Draft Genome Sequence of Firmicute Strain S0AB, a Heterotrophic Iron/Sulfur-Oxidizing Extreme Acidophile.</title>
        <authorList>
            <person name="Vergara E."/>
            <person name="Pakostova E."/>
            <person name="Johnson D.B."/>
            <person name="Holmes D.S."/>
        </authorList>
    </citation>
    <scope>NUCLEOTIDE SEQUENCE</scope>
    <source>
        <strain evidence="10">S0AB</strain>
    </source>
</reference>
<evidence type="ECO:0000313" key="11">
    <source>
        <dbReference type="Proteomes" id="UP001139263"/>
    </source>
</evidence>
<proteinExistence type="inferred from homology"/>
<evidence type="ECO:0000256" key="7">
    <source>
        <dbReference type="HAMAP-Rule" id="MF_00150"/>
    </source>
</evidence>
<dbReference type="InterPro" id="IPR050085">
    <property type="entry name" value="AGPR"/>
</dbReference>
<dbReference type="Pfam" id="PF01118">
    <property type="entry name" value="Semialdhyde_dh"/>
    <property type="match status" value="1"/>
</dbReference>
<dbReference type="Gene3D" id="3.30.360.10">
    <property type="entry name" value="Dihydrodipicolinate Reductase, domain 2"/>
    <property type="match status" value="1"/>
</dbReference>
<comment type="similarity">
    <text evidence="7">Belongs to the NAGSA dehydrogenase family. Type 1 subfamily.</text>
</comment>
<dbReference type="RefSeq" id="WP_241712330.1">
    <property type="nucleotide sequence ID" value="NZ_JALBUF010000002.1"/>
</dbReference>